<evidence type="ECO:0000313" key="2">
    <source>
        <dbReference type="EMBL" id="MPC77693.1"/>
    </source>
</evidence>
<gene>
    <name evidence="2" type="ORF">E2C01_072155</name>
</gene>
<proteinExistence type="predicted"/>
<comment type="caution">
    <text evidence="2">The sequence shown here is derived from an EMBL/GenBank/DDBJ whole genome shotgun (WGS) entry which is preliminary data.</text>
</comment>
<evidence type="ECO:0000256" key="1">
    <source>
        <dbReference type="SAM" id="MobiDB-lite"/>
    </source>
</evidence>
<name>A0A5B7I5Z0_PORTR</name>
<keyword evidence="3" id="KW-1185">Reference proteome</keyword>
<protein>
    <submittedName>
        <fullName evidence="2">Uncharacterized protein</fullName>
    </submittedName>
</protein>
<evidence type="ECO:0000313" key="3">
    <source>
        <dbReference type="Proteomes" id="UP000324222"/>
    </source>
</evidence>
<accession>A0A5B7I5Z0</accession>
<sequence length="87" mass="9774">MRRPTNETPRPTRRCTRPVPVRRPPGGDVQCALSSVSCVLCPPRPVRDSRVLRERGEAERRGLVPCRRGRSAAPRCLCHPHIVTVTK</sequence>
<dbReference type="Proteomes" id="UP000324222">
    <property type="component" value="Unassembled WGS sequence"/>
</dbReference>
<feature type="region of interest" description="Disordered" evidence="1">
    <location>
        <begin position="1"/>
        <end position="21"/>
    </location>
</feature>
<dbReference type="AlphaFoldDB" id="A0A5B7I5Z0"/>
<reference evidence="2 3" key="1">
    <citation type="submission" date="2019-05" db="EMBL/GenBank/DDBJ databases">
        <title>Another draft genome of Portunus trituberculatus and its Hox gene families provides insights of decapod evolution.</title>
        <authorList>
            <person name="Jeong J.-H."/>
            <person name="Song I."/>
            <person name="Kim S."/>
            <person name="Choi T."/>
            <person name="Kim D."/>
            <person name="Ryu S."/>
            <person name="Kim W."/>
        </authorList>
    </citation>
    <scope>NUCLEOTIDE SEQUENCE [LARGE SCALE GENOMIC DNA]</scope>
    <source>
        <tissue evidence="2">Muscle</tissue>
    </source>
</reference>
<dbReference type="EMBL" id="VSRR010046510">
    <property type="protein sequence ID" value="MPC77693.1"/>
    <property type="molecule type" value="Genomic_DNA"/>
</dbReference>
<organism evidence="2 3">
    <name type="scientific">Portunus trituberculatus</name>
    <name type="common">Swimming crab</name>
    <name type="synonym">Neptunus trituberculatus</name>
    <dbReference type="NCBI Taxonomy" id="210409"/>
    <lineage>
        <taxon>Eukaryota</taxon>
        <taxon>Metazoa</taxon>
        <taxon>Ecdysozoa</taxon>
        <taxon>Arthropoda</taxon>
        <taxon>Crustacea</taxon>
        <taxon>Multicrustacea</taxon>
        <taxon>Malacostraca</taxon>
        <taxon>Eumalacostraca</taxon>
        <taxon>Eucarida</taxon>
        <taxon>Decapoda</taxon>
        <taxon>Pleocyemata</taxon>
        <taxon>Brachyura</taxon>
        <taxon>Eubrachyura</taxon>
        <taxon>Portunoidea</taxon>
        <taxon>Portunidae</taxon>
        <taxon>Portuninae</taxon>
        <taxon>Portunus</taxon>
    </lineage>
</organism>